<reference evidence="2" key="1">
    <citation type="submission" date="2019-10" db="EMBL/GenBank/DDBJ databases">
        <title>Draft genome sequence of Panacibacter sp. KCS-6.</title>
        <authorList>
            <person name="Yim K.J."/>
        </authorList>
    </citation>
    <scope>NUCLEOTIDE SEQUENCE</scope>
    <source>
        <strain evidence="2">KCS-6</strain>
    </source>
</reference>
<evidence type="ECO:0000313" key="2">
    <source>
        <dbReference type="EMBL" id="NNV54842.1"/>
    </source>
</evidence>
<keyword evidence="1" id="KW-0812">Transmembrane</keyword>
<evidence type="ECO:0000313" key="3">
    <source>
        <dbReference type="Proteomes" id="UP000598971"/>
    </source>
</evidence>
<dbReference type="AlphaFoldDB" id="A0A8J8JQL0"/>
<comment type="caution">
    <text evidence="2">The sequence shown here is derived from an EMBL/GenBank/DDBJ whole genome shotgun (WGS) entry which is preliminary data.</text>
</comment>
<dbReference type="Pfam" id="PF12836">
    <property type="entry name" value="HHH_3"/>
    <property type="match status" value="1"/>
</dbReference>
<name>A0A8J8JQL0_9BACT</name>
<evidence type="ECO:0000256" key="1">
    <source>
        <dbReference type="SAM" id="Phobius"/>
    </source>
</evidence>
<proteinExistence type="predicted"/>
<feature type="transmembrane region" description="Helical" evidence="1">
    <location>
        <begin position="20"/>
        <end position="37"/>
    </location>
</feature>
<sequence length="233" mass="25658">MWQKTWKDYFTFTKKERIAISILLAIIVVAALLPFIFTPSFKEPFVRADLQAQLNAAQSSAESGLADNANATNSFHPFKFNPNTVTASALEAMGVQEDEINAIIIFRQKGGSIGSPEAFAKIPGINSNTVNLLMPYISLDITQDTIVKAPIVKQEKAVAKKNNKMIDINTASASDFETLPGIDEALANRIVKFRTTIHGFTAIEDIVNTSGLDKDLFETIKPYLTISVYKEPE</sequence>
<organism evidence="2 3">
    <name type="scientific">Limnovirga soli</name>
    <dbReference type="NCBI Taxonomy" id="2656915"/>
    <lineage>
        <taxon>Bacteria</taxon>
        <taxon>Pseudomonadati</taxon>
        <taxon>Bacteroidota</taxon>
        <taxon>Chitinophagia</taxon>
        <taxon>Chitinophagales</taxon>
        <taxon>Chitinophagaceae</taxon>
        <taxon>Limnovirga</taxon>
    </lineage>
</organism>
<dbReference type="InterPro" id="IPR051675">
    <property type="entry name" value="Endo/Exo/Phosphatase_dom_1"/>
</dbReference>
<dbReference type="SUPFAM" id="SSF47781">
    <property type="entry name" value="RuvA domain 2-like"/>
    <property type="match status" value="1"/>
</dbReference>
<dbReference type="SUPFAM" id="SSF81585">
    <property type="entry name" value="PsbU/PolX domain-like"/>
    <property type="match status" value="1"/>
</dbReference>
<dbReference type="Gene3D" id="1.10.150.320">
    <property type="entry name" value="Photosystem II 12 kDa extrinsic protein"/>
    <property type="match status" value="1"/>
</dbReference>
<dbReference type="GO" id="GO:0015627">
    <property type="term" value="C:type II protein secretion system complex"/>
    <property type="evidence" value="ECO:0007669"/>
    <property type="project" value="TreeGrafter"/>
</dbReference>
<dbReference type="RefSeq" id="WP_171606762.1">
    <property type="nucleotide sequence ID" value="NZ_WHPF01000003.1"/>
</dbReference>
<dbReference type="EMBL" id="WHPF01000003">
    <property type="protein sequence ID" value="NNV54842.1"/>
    <property type="molecule type" value="Genomic_DNA"/>
</dbReference>
<dbReference type="PANTHER" id="PTHR21180:SF32">
    <property type="entry name" value="ENDONUCLEASE_EXONUCLEASE_PHOSPHATASE FAMILY DOMAIN-CONTAINING PROTEIN 1"/>
    <property type="match status" value="1"/>
</dbReference>
<keyword evidence="1" id="KW-1133">Transmembrane helix</keyword>
<accession>A0A8J8JQL0</accession>
<dbReference type="GO" id="GO:0015628">
    <property type="term" value="P:protein secretion by the type II secretion system"/>
    <property type="evidence" value="ECO:0007669"/>
    <property type="project" value="TreeGrafter"/>
</dbReference>
<dbReference type="InterPro" id="IPR010994">
    <property type="entry name" value="RuvA_2-like"/>
</dbReference>
<dbReference type="Proteomes" id="UP000598971">
    <property type="component" value="Unassembled WGS sequence"/>
</dbReference>
<gene>
    <name evidence="2" type="ORF">GD597_05150</name>
</gene>
<protein>
    <recommendedName>
        <fullName evidence="4">Competence protein ComEA</fullName>
    </recommendedName>
</protein>
<keyword evidence="3" id="KW-1185">Reference proteome</keyword>
<evidence type="ECO:0008006" key="4">
    <source>
        <dbReference type="Google" id="ProtNLM"/>
    </source>
</evidence>
<keyword evidence="1" id="KW-0472">Membrane</keyword>
<dbReference type="PANTHER" id="PTHR21180">
    <property type="entry name" value="ENDONUCLEASE/EXONUCLEASE/PHOSPHATASE FAMILY DOMAIN-CONTAINING PROTEIN 1"/>
    <property type="match status" value="1"/>
</dbReference>